<proteinExistence type="inferred from homology"/>
<dbReference type="CDD" id="cd08662">
    <property type="entry name" value="M13"/>
    <property type="match status" value="1"/>
</dbReference>
<protein>
    <submittedName>
        <fullName evidence="11">Uncharacterized protein</fullName>
    </submittedName>
</protein>
<dbReference type="Proteomes" id="UP000639338">
    <property type="component" value="Unassembled WGS sequence"/>
</dbReference>
<comment type="similarity">
    <text evidence="3">Belongs to the peptidase M13 family.</text>
</comment>
<keyword evidence="6" id="KW-0378">Hydrolase</keyword>
<keyword evidence="8" id="KW-0482">Metalloprotease</keyword>
<evidence type="ECO:0000313" key="12">
    <source>
        <dbReference type="Proteomes" id="UP000639338"/>
    </source>
</evidence>
<keyword evidence="5" id="KW-0479">Metal-binding</keyword>
<comment type="subcellular location">
    <subcellularLocation>
        <location evidence="2">Cell membrane</location>
        <topology evidence="2">Single-pass type II membrane protein</topology>
    </subcellularLocation>
</comment>
<dbReference type="PANTHER" id="PTHR11733">
    <property type="entry name" value="ZINC METALLOPROTEASE FAMILY M13 NEPRILYSIN-RELATED"/>
    <property type="match status" value="1"/>
</dbReference>
<evidence type="ECO:0000256" key="8">
    <source>
        <dbReference type="ARBA" id="ARBA00023049"/>
    </source>
</evidence>
<keyword evidence="7" id="KW-0862">Zinc</keyword>
<accession>A0A834XLJ7</accession>
<evidence type="ECO:0000313" key="11">
    <source>
        <dbReference type="EMBL" id="KAF7988508.1"/>
    </source>
</evidence>
<dbReference type="InterPro" id="IPR018497">
    <property type="entry name" value="Peptidase_M13_C"/>
</dbReference>
<dbReference type="GO" id="GO:0005886">
    <property type="term" value="C:plasma membrane"/>
    <property type="evidence" value="ECO:0007669"/>
    <property type="project" value="UniProtKB-SubCell"/>
</dbReference>
<keyword evidence="12" id="KW-1185">Reference proteome</keyword>
<evidence type="ECO:0000256" key="5">
    <source>
        <dbReference type="ARBA" id="ARBA00022723"/>
    </source>
</evidence>
<dbReference type="AlphaFoldDB" id="A0A834XLJ7"/>
<dbReference type="InterPro" id="IPR042089">
    <property type="entry name" value="Peptidase_M13_dom_2"/>
</dbReference>
<dbReference type="SUPFAM" id="SSF55486">
    <property type="entry name" value="Metalloproteases ('zincins'), catalytic domain"/>
    <property type="match status" value="1"/>
</dbReference>
<dbReference type="EMBL" id="JACMRX010000005">
    <property type="protein sequence ID" value="KAF7988508.1"/>
    <property type="molecule type" value="Genomic_DNA"/>
</dbReference>
<dbReference type="InterPro" id="IPR000718">
    <property type="entry name" value="Peptidase_M13"/>
</dbReference>
<dbReference type="PANTHER" id="PTHR11733:SF224">
    <property type="entry name" value="NEPRILYSIN-2"/>
    <property type="match status" value="1"/>
</dbReference>
<feature type="domain" description="Peptidase M13 C-terminal" evidence="9">
    <location>
        <begin position="431"/>
        <end position="629"/>
    </location>
</feature>
<dbReference type="PRINTS" id="PR00786">
    <property type="entry name" value="NEPRILYSIN"/>
</dbReference>
<evidence type="ECO:0000256" key="1">
    <source>
        <dbReference type="ARBA" id="ARBA00001947"/>
    </source>
</evidence>
<dbReference type="InterPro" id="IPR008753">
    <property type="entry name" value="Peptidase_M13_N"/>
</dbReference>
<evidence type="ECO:0000259" key="10">
    <source>
        <dbReference type="Pfam" id="PF05649"/>
    </source>
</evidence>
<organism evidence="11 12">
    <name type="scientific">Aphidius gifuensis</name>
    <name type="common">Parasitoid wasp</name>
    <dbReference type="NCBI Taxonomy" id="684658"/>
    <lineage>
        <taxon>Eukaryota</taxon>
        <taxon>Metazoa</taxon>
        <taxon>Ecdysozoa</taxon>
        <taxon>Arthropoda</taxon>
        <taxon>Hexapoda</taxon>
        <taxon>Insecta</taxon>
        <taxon>Pterygota</taxon>
        <taxon>Neoptera</taxon>
        <taxon>Endopterygota</taxon>
        <taxon>Hymenoptera</taxon>
        <taxon>Apocrita</taxon>
        <taxon>Ichneumonoidea</taxon>
        <taxon>Braconidae</taxon>
        <taxon>Aphidiinae</taxon>
        <taxon>Aphidius</taxon>
    </lineage>
</organism>
<dbReference type="Gene3D" id="1.10.1380.10">
    <property type="entry name" value="Neutral endopeptidase , domain2"/>
    <property type="match status" value="2"/>
</dbReference>
<dbReference type="InterPro" id="IPR024079">
    <property type="entry name" value="MetalloPept_cat_dom_sf"/>
</dbReference>
<evidence type="ECO:0000256" key="2">
    <source>
        <dbReference type="ARBA" id="ARBA00004401"/>
    </source>
</evidence>
<keyword evidence="4" id="KW-0645">Protease</keyword>
<dbReference type="Pfam" id="PF05649">
    <property type="entry name" value="Peptidase_M13_N"/>
    <property type="match status" value="1"/>
</dbReference>
<evidence type="ECO:0000256" key="3">
    <source>
        <dbReference type="ARBA" id="ARBA00007357"/>
    </source>
</evidence>
<name>A0A834XLJ7_APHGI</name>
<gene>
    <name evidence="11" type="ORF">HCN44_001081</name>
</gene>
<comment type="cofactor">
    <cofactor evidence="1">
        <name>Zn(2+)</name>
        <dbReference type="ChEBI" id="CHEBI:29105"/>
    </cofactor>
</comment>
<reference evidence="11 12" key="1">
    <citation type="submission" date="2020-08" db="EMBL/GenBank/DDBJ databases">
        <title>Aphidius gifuensis genome sequencing and assembly.</title>
        <authorList>
            <person name="Du Z."/>
        </authorList>
    </citation>
    <scope>NUCLEOTIDE SEQUENCE [LARGE SCALE GENOMIC DNA]</scope>
    <source>
        <strain evidence="11">YNYX2018</strain>
        <tissue evidence="11">Adults</tissue>
    </source>
</reference>
<sequence length="630" mass="73098">MIDSSIEPCHDFYQFSCGGFLKSSESTDGLSQVERLSKVDDKFLKNFKTILEQNSSIDEFKYLKLAKTLYKACNNKSTSTFFNSVKPSGGWPVLKGSQWNENAFDFNKTIFNVGNTTQWKNYFFQFELYLDDSHIIIEPYPSDLSLEDFIQGRNNSEVNAYYNTTFTSAFNLDASIYNMNYTDDLEKMIDFEIELGRARLSKEQQLNPIFDTVEMTLSDLINNYSFFNWQEYINYHRDSPVNSSTIIIIENISYMKKLQYLLKSTETKTIANYIMWKHIYSNWISAALALNEKCADFVLDKLPIAAGAIYVQYHNFPKLTNAHNHLLEISLNIKEKFNEMIEETDWMDDETKNKTKKKLKLSNNIIGYLNEFTNNSKVDEYYKNLELFDDENVFDSIGKIDLFERKYMLTYNNENIWPILGTYMIRGVAAFHPYSNSIVVSYKILTNELFDFEQPNYINYAVWGSIIGHEITHGFDISGKNFDATGRLNDYWTALSTKNFHNKSKCIIEQYENYTVPEIGLKLNGRLTQGENVADNGGLKAAYRAYEKSLNMDKRLPGLVYTPKQLFWISYANLWCNKTTPQDILSDIDDEHAPIKFRIVGTLSNMPEFAKDFNCPSGSNMNPIKKCSVW</sequence>
<dbReference type="OrthoDB" id="6475849at2759"/>
<dbReference type="GO" id="GO:0046872">
    <property type="term" value="F:metal ion binding"/>
    <property type="evidence" value="ECO:0007669"/>
    <property type="project" value="UniProtKB-KW"/>
</dbReference>
<dbReference type="PROSITE" id="PS51885">
    <property type="entry name" value="NEPRILYSIN"/>
    <property type="match status" value="1"/>
</dbReference>
<dbReference type="Pfam" id="PF01431">
    <property type="entry name" value="Peptidase_M13"/>
    <property type="match status" value="1"/>
</dbReference>
<evidence type="ECO:0000256" key="6">
    <source>
        <dbReference type="ARBA" id="ARBA00022801"/>
    </source>
</evidence>
<evidence type="ECO:0000256" key="7">
    <source>
        <dbReference type="ARBA" id="ARBA00022833"/>
    </source>
</evidence>
<dbReference type="Gene3D" id="3.40.390.10">
    <property type="entry name" value="Collagenase (Catalytic Domain)"/>
    <property type="match status" value="2"/>
</dbReference>
<evidence type="ECO:0000259" key="9">
    <source>
        <dbReference type="Pfam" id="PF01431"/>
    </source>
</evidence>
<comment type="caution">
    <text evidence="11">The sequence shown here is derived from an EMBL/GenBank/DDBJ whole genome shotgun (WGS) entry which is preliminary data.</text>
</comment>
<dbReference type="GO" id="GO:0004222">
    <property type="term" value="F:metalloendopeptidase activity"/>
    <property type="evidence" value="ECO:0007669"/>
    <property type="project" value="InterPro"/>
</dbReference>
<evidence type="ECO:0000256" key="4">
    <source>
        <dbReference type="ARBA" id="ARBA00022670"/>
    </source>
</evidence>
<feature type="domain" description="Peptidase M13 N-terminal" evidence="10">
    <location>
        <begin position="8"/>
        <end position="368"/>
    </location>
</feature>
<dbReference type="GO" id="GO:0016485">
    <property type="term" value="P:protein processing"/>
    <property type="evidence" value="ECO:0007669"/>
    <property type="project" value="TreeGrafter"/>
</dbReference>